<gene>
    <name evidence="3" type="ORF">WA026_009654</name>
</gene>
<evidence type="ECO:0000313" key="4">
    <source>
        <dbReference type="Proteomes" id="UP001431783"/>
    </source>
</evidence>
<dbReference type="EMBL" id="JARQZJ010000034">
    <property type="protein sequence ID" value="KAK9875867.1"/>
    <property type="molecule type" value="Genomic_DNA"/>
</dbReference>
<reference evidence="3 4" key="1">
    <citation type="submission" date="2023-03" db="EMBL/GenBank/DDBJ databases">
        <title>Genome insight into feeding habits of ladybird beetles.</title>
        <authorList>
            <person name="Li H.-S."/>
            <person name="Huang Y.-H."/>
            <person name="Pang H."/>
        </authorList>
    </citation>
    <scope>NUCLEOTIDE SEQUENCE [LARGE SCALE GENOMIC DNA]</scope>
    <source>
        <strain evidence="3">SYSU_2023b</strain>
        <tissue evidence="3">Whole body</tissue>
    </source>
</reference>
<protein>
    <recommendedName>
        <fullName evidence="2">Rho-GAP domain-containing protein</fullName>
    </recommendedName>
</protein>
<evidence type="ECO:0000313" key="3">
    <source>
        <dbReference type="EMBL" id="KAK9875867.1"/>
    </source>
</evidence>
<dbReference type="SUPFAM" id="SSF48350">
    <property type="entry name" value="GTPase activation domain, GAP"/>
    <property type="match status" value="1"/>
</dbReference>
<dbReference type="GO" id="GO:0005096">
    <property type="term" value="F:GTPase activator activity"/>
    <property type="evidence" value="ECO:0007669"/>
    <property type="project" value="UniProtKB-KW"/>
</dbReference>
<dbReference type="Pfam" id="PF00620">
    <property type="entry name" value="RhoGAP"/>
    <property type="match status" value="1"/>
</dbReference>
<keyword evidence="1" id="KW-0343">GTPase activation</keyword>
<dbReference type="PROSITE" id="PS50238">
    <property type="entry name" value="RHOGAP"/>
    <property type="match status" value="1"/>
</dbReference>
<dbReference type="InterPro" id="IPR000198">
    <property type="entry name" value="RhoGAP_dom"/>
</dbReference>
<proteinExistence type="predicted"/>
<evidence type="ECO:0000259" key="2">
    <source>
        <dbReference type="PROSITE" id="PS50238"/>
    </source>
</evidence>
<organism evidence="3 4">
    <name type="scientific">Henosepilachna vigintioctopunctata</name>
    <dbReference type="NCBI Taxonomy" id="420089"/>
    <lineage>
        <taxon>Eukaryota</taxon>
        <taxon>Metazoa</taxon>
        <taxon>Ecdysozoa</taxon>
        <taxon>Arthropoda</taxon>
        <taxon>Hexapoda</taxon>
        <taxon>Insecta</taxon>
        <taxon>Pterygota</taxon>
        <taxon>Neoptera</taxon>
        <taxon>Endopterygota</taxon>
        <taxon>Coleoptera</taxon>
        <taxon>Polyphaga</taxon>
        <taxon>Cucujiformia</taxon>
        <taxon>Coccinelloidea</taxon>
        <taxon>Coccinellidae</taxon>
        <taxon>Epilachninae</taxon>
        <taxon>Epilachnini</taxon>
        <taxon>Henosepilachna</taxon>
    </lineage>
</organism>
<evidence type="ECO:0000256" key="1">
    <source>
        <dbReference type="ARBA" id="ARBA00022468"/>
    </source>
</evidence>
<name>A0AAW1U6L5_9CUCU</name>
<dbReference type="InterPro" id="IPR008936">
    <property type="entry name" value="Rho_GTPase_activation_prot"/>
</dbReference>
<dbReference type="Proteomes" id="UP001431783">
    <property type="component" value="Unassembled WGS sequence"/>
</dbReference>
<dbReference type="InterPro" id="IPR037863">
    <property type="entry name" value="RHOGAP6/36"/>
</dbReference>
<dbReference type="AlphaFoldDB" id="A0AAW1U6L5"/>
<feature type="domain" description="Rho-GAP" evidence="2">
    <location>
        <begin position="77"/>
        <end position="222"/>
    </location>
</feature>
<dbReference type="PANTHER" id="PTHR12635">
    <property type="entry name" value="RHO-GTPASE-ACTIVATING PROTEIN 6 FAMILY MEMBER"/>
    <property type="match status" value="1"/>
</dbReference>
<dbReference type="SMART" id="SM00324">
    <property type="entry name" value="RhoGAP"/>
    <property type="match status" value="1"/>
</dbReference>
<keyword evidence="4" id="KW-1185">Reference proteome</keyword>
<dbReference type="GO" id="GO:0007165">
    <property type="term" value="P:signal transduction"/>
    <property type="evidence" value="ECO:0007669"/>
    <property type="project" value="InterPro"/>
</dbReference>
<comment type="caution">
    <text evidence="3">The sequence shown here is derived from an EMBL/GenBank/DDBJ whole genome shotgun (WGS) entry which is preliminary data.</text>
</comment>
<dbReference type="PANTHER" id="PTHR12635:SF7">
    <property type="entry name" value="RHO GTPASE ACTIVATING PROTEIN 6-RELATED"/>
    <property type="match status" value="1"/>
</dbReference>
<sequence>MENDRVCRAAAATSMCKGVDIGGDGRLGRRGSRASFSSLIDTHRGGEGSSSESLMGQERMAGSVPGLLDKISCSSAADLHARTSAEVENFTIPNILSACIRHIEKNGLRTLGIFRVSTSKKRIRELRENFDSGRETTLDEDQCPHDVATLLKEYLRDLPDPLLCRDLYHAFVQTQRIRNRRLQLEACNISFSCYLLPTEILFTRFLVSSQSLHKTHRIRQTA</sequence>
<accession>A0AAW1U6L5</accession>
<dbReference type="Gene3D" id="1.10.555.10">
    <property type="entry name" value="Rho GTPase activation protein"/>
    <property type="match status" value="1"/>
</dbReference>